<feature type="domain" description="AB hydrolase-1" evidence="1">
    <location>
        <begin position="113"/>
        <end position="275"/>
    </location>
</feature>
<proteinExistence type="predicted"/>
<evidence type="ECO:0000313" key="3">
    <source>
        <dbReference type="Proteomes" id="UP000292447"/>
    </source>
</evidence>
<dbReference type="GO" id="GO:0055088">
    <property type="term" value="P:lipid homeostasis"/>
    <property type="evidence" value="ECO:0007669"/>
    <property type="project" value="TreeGrafter"/>
</dbReference>
<dbReference type="GO" id="GO:0004623">
    <property type="term" value="F:phospholipase A2 activity"/>
    <property type="evidence" value="ECO:0007669"/>
    <property type="project" value="TreeGrafter"/>
</dbReference>
<protein>
    <submittedName>
        <fullName evidence="2">Alpha/beta hydrolase fold</fullName>
    </submittedName>
</protein>
<dbReference type="PANTHER" id="PTHR42886:SF23">
    <property type="entry name" value="1-ACYLGLYCEROL-3-PHOSPHATE O-ACYLTRANSFERASE ICT1-RELATED"/>
    <property type="match status" value="1"/>
</dbReference>
<dbReference type="GO" id="GO:0006654">
    <property type="term" value="P:phosphatidic acid biosynthetic process"/>
    <property type="evidence" value="ECO:0007669"/>
    <property type="project" value="TreeGrafter"/>
</dbReference>
<dbReference type="GO" id="GO:0035965">
    <property type="term" value="P:cardiolipin acyl-chain remodeling"/>
    <property type="evidence" value="ECO:0007669"/>
    <property type="project" value="TreeGrafter"/>
</dbReference>
<dbReference type="PANTHER" id="PTHR42886">
    <property type="entry name" value="RE40534P-RELATED"/>
    <property type="match status" value="1"/>
</dbReference>
<dbReference type="EMBL" id="CP034456">
    <property type="protein sequence ID" value="QBM85528.1"/>
    <property type="molecule type" value="Genomic_DNA"/>
</dbReference>
<dbReference type="SUPFAM" id="SSF53474">
    <property type="entry name" value="alpha/beta-Hydrolases"/>
    <property type="match status" value="1"/>
</dbReference>
<dbReference type="GO" id="GO:0005743">
    <property type="term" value="C:mitochondrial inner membrane"/>
    <property type="evidence" value="ECO:0007669"/>
    <property type="project" value="TreeGrafter"/>
</dbReference>
<dbReference type="STRING" id="2163413.A0A4P6XI89"/>
<name>A0A4P6XI89_9ASCO</name>
<dbReference type="AlphaFoldDB" id="A0A4P6XI89"/>
<keyword evidence="3" id="KW-1185">Reference proteome</keyword>
<dbReference type="InterPro" id="IPR029058">
    <property type="entry name" value="AB_hydrolase_fold"/>
</dbReference>
<organism evidence="2 3">
    <name type="scientific">Metschnikowia aff. pulcherrima</name>
    <dbReference type="NCBI Taxonomy" id="2163413"/>
    <lineage>
        <taxon>Eukaryota</taxon>
        <taxon>Fungi</taxon>
        <taxon>Dikarya</taxon>
        <taxon>Ascomycota</taxon>
        <taxon>Saccharomycotina</taxon>
        <taxon>Pichiomycetes</taxon>
        <taxon>Metschnikowiaceae</taxon>
        <taxon>Metschnikowia</taxon>
    </lineage>
</organism>
<dbReference type="GO" id="GO:0042171">
    <property type="term" value="F:lysophosphatidic acid acyltransferase activity"/>
    <property type="evidence" value="ECO:0007669"/>
    <property type="project" value="TreeGrafter"/>
</dbReference>
<reference evidence="3" key="1">
    <citation type="submission" date="2019-03" db="EMBL/GenBank/DDBJ databases">
        <title>Snf2 controls pulcherriminic acid biosynthesis and connects pigmentation and antifungal activity of the yeast Metschnikowia pulcherrima.</title>
        <authorList>
            <person name="Gore-Lloyd D."/>
            <person name="Sumann I."/>
            <person name="Brachmann A.O."/>
            <person name="Schneeberger K."/>
            <person name="Ortiz-Merino R.A."/>
            <person name="Moreno-Beltran M."/>
            <person name="Schlaefli M."/>
            <person name="Kirner P."/>
            <person name="Santos Kron A."/>
            <person name="Wolfe K.H."/>
            <person name="Piel J."/>
            <person name="Ahrens C.H."/>
            <person name="Henk D."/>
            <person name="Freimoser F.M."/>
        </authorList>
    </citation>
    <scope>NUCLEOTIDE SEQUENCE [LARGE SCALE GENOMIC DNA]</scope>
    <source>
        <strain evidence="3">APC 1.2</strain>
    </source>
</reference>
<sequence>MRHATCCSGGPRSIRLISSSSVNRFKIPSSYRPNTRVVAKLPLSHRLEIWLKSLQPGRLETLQRQLIDLLFPVDLEENRDVSRSFVKTPCDEDGNVINSVAFEVTNNASAETKHVVFIHGYGASLGCFARNFHIINRFKGLRHNYKVHFLDNISFGLSSNPGISSVKYWSPIPQIDHISLNDTSPTDKNKLYKKYYKLIESYDIDTEKFMAYRDTMTPLLKDLEQYYTDALETWRKNSGIAKVHALVGHSFGGYWSGSYALRHPESVQNLILLSPVGVERHATAVTAPLPTIPKGIKPSLDPASYNFLSRWPLLSKETIYRWYNVQPYLPRLLKFMGPFGVSKYYDMWYSKLFAINKVIQKLGGEKVFTSENELGYGTNTECRLLVEYLYNSITNGTKSDTHVKYLLTPATTSKWPLMDKFASADKCILEKFQTHVVYGQFDFMCAEAGEKMVTELNERGIKAQYHTVPEGGHNLYIQNPFGTHALLEKLVKEED</sequence>
<dbReference type="Gene3D" id="3.40.50.1820">
    <property type="entry name" value="alpha/beta hydrolase"/>
    <property type="match status" value="1"/>
</dbReference>
<keyword evidence="2" id="KW-0378">Hydrolase</keyword>
<dbReference type="Pfam" id="PF00561">
    <property type="entry name" value="Abhydrolase_1"/>
    <property type="match status" value="1"/>
</dbReference>
<accession>A0A4P6XI89</accession>
<evidence type="ECO:0000259" key="1">
    <source>
        <dbReference type="Pfam" id="PF00561"/>
    </source>
</evidence>
<gene>
    <name evidence="2" type="primary">MPUL0A01490</name>
    <name evidence="2" type="ORF">METSCH_A01490</name>
</gene>
<dbReference type="Proteomes" id="UP000292447">
    <property type="component" value="Chromosome I"/>
</dbReference>
<evidence type="ECO:0000313" key="2">
    <source>
        <dbReference type="EMBL" id="QBM85528.1"/>
    </source>
</evidence>
<dbReference type="InterPro" id="IPR000073">
    <property type="entry name" value="AB_hydrolase_1"/>
</dbReference>